<evidence type="ECO:0000313" key="8">
    <source>
        <dbReference type="Proteomes" id="UP001165090"/>
    </source>
</evidence>
<dbReference type="EMBL" id="BSDZ01000086">
    <property type="protein sequence ID" value="GLI69779.1"/>
    <property type="molecule type" value="Genomic_DNA"/>
</dbReference>
<feature type="compositionally biased region" description="Basic and acidic residues" evidence="5">
    <location>
        <begin position="211"/>
        <end position="225"/>
    </location>
</feature>
<feature type="domain" description="Plus3" evidence="6">
    <location>
        <begin position="298"/>
        <end position="439"/>
    </location>
</feature>
<dbReference type="InterPro" id="IPR004343">
    <property type="entry name" value="Plus-3_dom"/>
</dbReference>
<gene>
    <name evidence="7" type="ORF">VaNZ11_014468</name>
</gene>
<proteinExistence type="predicted"/>
<dbReference type="PANTHER" id="PTHR13115:SF8">
    <property type="entry name" value="RNA POLYMERASE-ASSOCIATED PROTEIN RTF1 HOMOLOG"/>
    <property type="match status" value="1"/>
</dbReference>
<evidence type="ECO:0000259" key="6">
    <source>
        <dbReference type="PROSITE" id="PS51360"/>
    </source>
</evidence>
<name>A0ABQ5SJ38_9CHLO</name>
<keyword evidence="8" id="KW-1185">Reference proteome</keyword>
<dbReference type="SMART" id="SM00719">
    <property type="entry name" value="Plus3"/>
    <property type="match status" value="1"/>
</dbReference>
<reference evidence="7 8" key="1">
    <citation type="journal article" date="2023" name="IScience">
        <title>Expanded male sex-determining region conserved during the evolution of homothallism in the green alga Volvox.</title>
        <authorList>
            <person name="Yamamoto K."/>
            <person name="Matsuzaki R."/>
            <person name="Mahakham W."/>
            <person name="Heman W."/>
            <person name="Sekimoto H."/>
            <person name="Kawachi M."/>
            <person name="Minakuchi Y."/>
            <person name="Toyoda A."/>
            <person name="Nozaki H."/>
        </authorList>
    </citation>
    <scope>NUCLEOTIDE SEQUENCE [LARGE SCALE GENOMIC DNA]</scope>
    <source>
        <strain evidence="7 8">NIES-4468</strain>
    </source>
</reference>
<feature type="compositionally biased region" description="Acidic residues" evidence="5">
    <location>
        <begin position="31"/>
        <end position="44"/>
    </location>
</feature>
<feature type="region of interest" description="Disordered" evidence="5">
    <location>
        <begin position="1"/>
        <end position="297"/>
    </location>
</feature>
<feature type="compositionally biased region" description="Basic and acidic residues" evidence="5">
    <location>
        <begin position="88"/>
        <end position="118"/>
    </location>
</feature>
<comment type="subcellular location">
    <subcellularLocation>
        <location evidence="1">Nucleus</location>
    </subcellularLocation>
</comment>
<feature type="compositionally biased region" description="Basic and acidic residues" evidence="5">
    <location>
        <begin position="140"/>
        <end position="151"/>
    </location>
</feature>
<dbReference type="Proteomes" id="UP001165090">
    <property type="component" value="Unassembled WGS sequence"/>
</dbReference>
<protein>
    <recommendedName>
        <fullName evidence="6">Plus3 domain-containing protein</fullName>
    </recommendedName>
</protein>
<keyword evidence="3" id="KW-0804">Transcription</keyword>
<evidence type="ECO:0000256" key="2">
    <source>
        <dbReference type="ARBA" id="ARBA00023015"/>
    </source>
</evidence>
<evidence type="ECO:0000256" key="3">
    <source>
        <dbReference type="ARBA" id="ARBA00023163"/>
    </source>
</evidence>
<evidence type="ECO:0000313" key="7">
    <source>
        <dbReference type="EMBL" id="GLI69779.1"/>
    </source>
</evidence>
<dbReference type="PROSITE" id="PS51360">
    <property type="entry name" value="PLUS3"/>
    <property type="match status" value="1"/>
</dbReference>
<evidence type="ECO:0000256" key="5">
    <source>
        <dbReference type="SAM" id="MobiDB-lite"/>
    </source>
</evidence>
<keyword evidence="4" id="KW-0539">Nucleus</keyword>
<dbReference type="Pfam" id="PF03126">
    <property type="entry name" value="Plus-3"/>
    <property type="match status" value="1"/>
</dbReference>
<accession>A0ABQ5SJ38</accession>
<feature type="compositionally biased region" description="Basic residues" evidence="5">
    <location>
        <begin position="48"/>
        <end position="63"/>
    </location>
</feature>
<dbReference type="InterPro" id="IPR036128">
    <property type="entry name" value="Plus3-like_sf"/>
</dbReference>
<dbReference type="SUPFAM" id="SSF159042">
    <property type="entry name" value="Plus3-like"/>
    <property type="match status" value="1"/>
</dbReference>
<sequence>MADDLDDALFSLAAGRNKPTSKKRIRKSSDSDDDGVVDSGADSEEAPRRKKANKGSGSKRGKRHQSEDEDDEDDGDFDDEEGLYENEEDRRKLMAMTELEREMILAERAENRDKERQRRQLLQQQRAATEKADKSRRKQDRQDAGRGKGSDGKGTPRKAARGSTATRSARDWSDEDEDGRGRSSGDEEEFRPSSSSGAVSEEEEGQAGRLAVEEDHGDRIPRGGERVQASPWGQQEARPPPPPPPITGAMGGGSVWGEPGEDEDRRQSVAAARNKERERERMRERERNISDDEEAHEEATLEELLACQVTRSQMEEWFTQPFFERDALSGCVVRMAYGPGMRDASGNTHPGYMIMEITDIRESGRAYPFGPRGELTHKHLALRDGLGITRVMAMANVSSKPFDEAEYERYKRHCGRAHRAPITREEAATAAKKVEASTNYRWTSADLKLELERKRASRAAPVNPAAEKAMLKRRIELAHGAGNIDEVAALEEQLALLEAHLLNQNNNKRAFGMMDLNKRNKQHNLTVAYKTTAAEEHGGTDGTGGTDVFSRRATTLNIYWNTKGSRRDGVDDAGQSAGAAAAARAQASLPDKLTRAQQRMDPADLIRQLGLQVDLMLLRNAPVVPTLQQRLLPPRWRMAVVAAHKQDLTGKSVLSVADWKRRAGEY</sequence>
<feature type="compositionally biased region" description="Basic and acidic residues" evidence="5">
    <location>
        <begin position="263"/>
        <end position="290"/>
    </location>
</feature>
<evidence type="ECO:0000256" key="4">
    <source>
        <dbReference type="ARBA" id="ARBA00023242"/>
    </source>
</evidence>
<dbReference type="PANTHER" id="PTHR13115">
    <property type="entry name" value="RNA POLYMERASE-ASSOCIATED PROTEIN RTF1 HOMOLOG"/>
    <property type="match status" value="1"/>
</dbReference>
<dbReference type="Gene3D" id="3.90.70.200">
    <property type="entry name" value="Plus-3 domain"/>
    <property type="match status" value="1"/>
</dbReference>
<comment type="caution">
    <text evidence="7">The sequence shown here is derived from an EMBL/GenBank/DDBJ whole genome shotgun (WGS) entry which is preliminary data.</text>
</comment>
<feature type="compositionally biased region" description="Acidic residues" evidence="5">
    <location>
        <begin position="67"/>
        <end position="87"/>
    </location>
</feature>
<keyword evidence="2" id="KW-0805">Transcription regulation</keyword>
<organism evidence="7 8">
    <name type="scientific">Volvox africanus</name>
    <dbReference type="NCBI Taxonomy" id="51714"/>
    <lineage>
        <taxon>Eukaryota</taxon>
        <taxon>Viridiplantae</taxon>
        <taxon>Chlorophyta</taxon>
        <taxon>core chlorophytes</taxon>
        <taxon>Chlorophyceae</taxon>
        <taxon>CS clade</taxon>
        <taxon>Chlamydomonadales</taxon>
        <taxon>Volvocaceae</taxon>
        <taxon>Volvox</taxon>
    </lineage>
</organism>
<evidence type="ECO:0000256" key="1">
    <source>
        <dbReference type="ARBA" id="ARBA00004123"/>
    </source>
</evidence>